<reference evidence="4 5" key="1">
    <citation type="submission" date="2019-05" db="EMBL/GenBank/DDBJ databases">
        <title>Another draft genome of Portunus trituberculatus and its Hox gene families provides insights of decapod evolution.</title>
        <authorList>
            <person name="Jeong J.-H."/>
            <person name="Song I."/>
            <person name="Kim S."/>
            <person name="Choi T."/>
            <person name="Kim D."/>
            <person name="Ryu S."/>
            <person name="Kim W."/>
        </authorList>
    </citation>
    <scope>NUCLEOTIDE SEQUENCE [LARGE SCALE GENOMIC DNA]</scope>
    <source>
        <tissue evidence="4">Muscle</tissue>
    </source>
</reference>
<dbReference type="Pfam" id="PF00089">
    <property type="entry name" value="Trypsin"/>
    <property type="match status" value="1"/>
</dbReference>
<evidence type="ECO:0000259" key="3">
    <source>
        <dbReference type="PROSITE" id="PS50240"/>
    </source>
</evidence>
<dbReference type="PANTHER" id="PTHR24252">
    <property type="entry name" value="ACROSIN-RELATED"/>
    <property type="match status" value="1"/>
</dbReference>
<keyword evidence="2" id="KW-0732">Signal</keyword>
<dbReference type="Gene3D" id="2.40.10.10">
    <property type="entry name" value="Trypsin-like serine proteases"/>
    <property type="match status" value="1"/>
</dbReference>
<feature type="chain" id="PRO_5023040142" evidence="2">
    <location>
        <begin position="18"/>
        <end position="148"/>
    </location>
</feature>
<feature type="signal peptide" evidence="2">
    <location>
        <begin position="1"/>
        <end position="17"/>
    </location>
</feature>
<evidence type="ECO:0000256" key="1">
    <source>
        <dbReference type="ARBA" id="ARBA00023157"/>
    </source>
</evidence>
<organism evidence="4 5">
    <name type="scientific">Portunus trituberculatus</name>
    <name type="common">Swimming crab</name>
    <name type="synonym">Neptunus trituberculatus</name>
    <dbReference type="NCBI Taxonomy" id="210409"/>
    <lineage>
        <taxon>Eukaryota</taxon>
        <taxon>Metazoa</taxon>
        <taxon>Ecdysozoa</taxon>
        <taxon>Arthropoda</taxon>
        <taxon>Crustacea</taxon>
        <taxon>Multicrustacea</taxon>
        <taxon>Malacostraca</taxon>
        <taxon>Eumalacostraca</taxon>
        <taxon>Eucarida</taxon>
        <taxon>Decapoda</taxon>
        <taxon>Pleocyemata</taxon>
        <taxon>Brachyura</taxon>
        <taxon>Eubrachyura</taxon>
        <taxon>Portunoidea</taxon>
        <taxon>Portunidae</taxon>
        <taxon>Portuninae</taxon>
        <taxon>Portunus</taxon>
    </lineage>
</organism>
<dbReference type="SUPFAM" id="SSF50494">
    <property type="entry name" value="Trypsin-like serine proteases"/>
    <property type="match status" value="1"/>
</dbReference>
<dbReference type="FunFam" id="2.40.10.10:FF:000004">
    <property type="entry name" value="Tryptase gamma 1"/>
    <property type="match status" value="1"/>
</dbReference>
<dbReference type="PROSITE" id="PS50240">
    <property type="entry name" value="TRYPSIN_DOM"/>
    <property type="match status" value="1"/>
</dbReference>
<dbReference type="InterPro" id="IPR009003">
    <property type="entry name" value="Peptidase_S1_PA"/>
</dbReference>
<dbReference type="Proteomes" id="UP000324222">
    <property type="component" value="Unassembled WGS sequence"/>
</dbReference>
<evidence type="ECO:0000313" key="4">
    <source>
        <dbReference type="EMBL" id="MPC28803.1"/>
    </source>
</evidence>
<protein>
    <submittedName>
        <fullName evidence="4">Chymotrypsin BII</fullName>
    </submittedName>
</protein>
<comment type="caution">
    <text evidence="4">The sequence shown here is derived from an EMBL/GenBank/DDBJ whole genome shotgun (WGS) entry which is preliminary data.</text>
</comment>
<evidence type="ECO:0000256" key="2">
    <source>
        <dbReference type="SAM" id="SignalP"/>
    </source>
</evidence>
<dbReference type="InterPro" id="IPR043504">
    <property type="entry name" value="Peptidase_S1_PA_chymotrypsin"/>
</dbReference>
<dbReference type="InterPro" id="IPR001254">
    <property type="entry name" value="Trypsin_dom"/>
</dbReference>
<dbReference type="PRINTS" id="PR00722">
    <property type="entry name" value="CHYMOTRYPSIN"/>
</dbReference>
<dbReference type="InterPro" id="IPR018114">
    <property type="entry name" value="TRYPSIN_HIS"/>
</dbReference>
<keyword evidence="1" id="KW-1015">Disulfide bond</keyword>
<dbReference type="SMART" id="SM00020">
    <property type="entry name" value="Tryp_SPc"/>
    <property type="match status" value="1"/>
</dbReference>
<proteinExistence type="predicted"/>
<dbReference type="InterPro" id="IPR001314">
    <property type="entry name" value="Peptidase_S1A"/>
</dbReference>
<evidence type="ECO:0000313" key="5">
    <source>
        <dbReference type="Proteomes" id="UP000324222"/>
    </source>
</evidence>
<dbReference type="AlphaFoldDB" id="A0A5B7E6I1"/>
<dbReference type="PROSITE" id="PS00134">
    <property type="entry name" value="TRYPSIN_HIS"/>
    <property type="match status" value="1"/>
</dbReference>
<name>A0A5B7E6I1_PORTR</name>
<dbReference type="GO" id="GO:0004252">
    <property type="term" value="F:serine-type endopeptidase activity"/>
    <property type="evidence" value="ECO:0007669"/>
    <property type="project" value="InterPro"/>
</dbReference>
<feature type="domain" description="Peptidase S1" evidence="3">
    <location>
        <begin position="45"/>
        <end position="148"/>
    </location>
</feature>
<dbReference type="GO" id="GO:0006508">
    <property type="term" value="P:proteolysis"/>
    <property type="evidence" value="ECO:0007669"/>
    <property type="project" value="InterPro"/>
</dbReference>
<keyword evidence="5" id="KW-1185">Reference proteome</keyword>
<sequence>MIARLTFLLVCVAVANGNPAAGRPWHWRSPKPLVTPFGPVKSSRIVGGKEATPHAWPHQVALFIDDMYFCGGSLISDEWVLTAAHCMDGATFAEVVLGAHNIRIFESSQVTLVSKDFIVHEHWNEFALINDIAVIKLPVKVNINGNMK</sequence>
<dbReference type="CDD" id="cd00190">
    <property type="entry name" value="Tryp_SPc"/>
    <property type="match status" value="1"/>
</dbReference>
<accession>A0A5B7E6I1</accession>
<dbReference type="OrthoDB" id="5565075at2759"/>
<dbReference type="EMBL" id="VSRR010001967">
    <property type="protein sequence ID" value="MPC28803.1"/>
    <property type="molecule type" value="Genomic_DNA"/>
</dbReference>
<dbReference type="PANTHER" id="PTHR24252:SF7">
    <property type="entry name" value="HYALIN"/>
    <property type="match status" value="1"/>
</dbReference>
<gene>
    <name evidence="4" type="primary">CTRB2_0</name>
    <name evidence="4" type="ORF">E2C01_022014</name>
</gene>